<sequence length="134" mass="15241">MFAILRFLPFLLFWHVYRPVKEGQSLSRPLLPSLPTRTQLSGLACLRPSVKSSIIFVMTQMATRRTNTPLPGSKRGPTSVGWSANCLSATVRRSVADRILLCRPEAVFDLRFQFSRCNFNARRTSMGRIARNLR</sequence>
<dbReference type="AlphaFoldDB" id="A0A9P5TP15"/>
<feature type="chain" id="PRO_5040302321" description="Secreted protein" evidence="1">
    <location>
        <begin position="24"/>
        <end position="134"/>
    </location>
</feature>
<evidence type="ECO:0000256" key="1">
    <source>
        <dbReference type="SAM" id="SignalP"/>
    </source>
</evidence>
<protein>
    <recommendedName>
        <fullName evidence="4">Secreted protein</fullName>
    </recommendedName>
</protein>
<evidence type="ECO:0008006" key="4">
    <source>
        <dbReference type="Google" id="ProtNLM"/>
    </source>
</evidence>
<organism evidence="2 3">
    <name type="scientific">Gymnopilus junonius</name>
    <name type="common">Spectacular rustgill mushroom</name>
    <name type="synonym">Gymnopilus spectabilis subsp. junonius</name>
    <dbReference type="NCBI Taxonomy" id="109634"/>
    <lineage>
        <taxon>Eukaryota</taxon>
        <taxon>Fungi</taxon>
        <taxon>Dikarya</taxon>
        <taxon>Basidiomycota</taxon>
        <taxon>Agaricomycotina</taxon>
        <taxon>Agaricomycetes</taxon>
        <taxon>Agaricomycetidae</taxon>
        <taxon>Agaricales</taxon>
        <taxon>Agaricineae</taxon>
        <taxon>Hymenogastraceae</taxon>
        <taxon>Gymnopilus</taxon>
    </lineage>
</organism>
<evidence type="ECO:0000313" key="3">
    <source>
        <dbReference type="Proteomes" id="UP000724874"/>
    </source>
</evidence>
<evidence type="ECO:0000313" key="2">
    <source>
        <dbReference type="EMBL" id="KAF8902035.1"/>
    </source>
</evidence>
<dbReference type="Proteomes" id="UP000724874">
    <property type="component" value="Unassembled WGS sequence"/>
</dbReference>
<keyword evidence="1" id="KW-0732">Signal</keyword>
<reference evidence="2" key="1">
    <citation type="submission" date="2020-11" db="EMBL/GenBank/DDBJ databases">
        <authorList>
            <consortium name="DOE Joint Genome Institute"/>
            <person name="Ahrendt S."/>
            <person name="Riley R."/>
            <person name="Andreopoulos W."/>
            <person name="LaButti K."/>
            <person name="Pangilinan J."/>
            <person name="Ruiz-duenas F.J."/>
            <person name="Barrasa J.M."/>
            <person name="Sanchez-Garcia M."/>
            <person name="Camarero S."/>
            <person name="Miyauchi S."/>
            <person name="Serrano A."/>
            <person name="Linde D."/>
            <person name="Babiker R."/>
            <person name="Drula E."/>
            <person name="Ayuso-Fernandez I."/>
            <person name="Pacheco R."/>
            <person name="Padilla G."/>
            <person name="Ferreira P."/>
            <person name="Barriuso J."/>
            <person name="Kellner H."/>
            <person name="Castanera R."/>
            <person name="Alfaro M."/>
            <person name="Ramirez L."/>
            <person name="Pisabarro A.G."/>
            <person name="Kuo A."/>
            <person name="Tritt A."/>
            <person name="Lipzen A."/>
            <person name="He G."/>
            <person name="Yan M."/>
            <person name="Ng V."/>
            <person name="Cullen D."/>
            <person name="Martin F."/>
            <person name="Rosso M.-N."/>
            <person name="Henrissat B."/>
            <person name="Hibbett D."/>
            <person name="Martinez A.T."/>
            <person name="Grigoriev I.V."/>
        </authorList>
    </citation>
    <scope>NUCLEOTIDE SEQUENCE</scope>
    <source>
        <strain evidence="2">AH 44721</strain>
    </source>
</reference>
<feature type="signal peptide" evidence="1">
    <location>
        <begin position="1"/>
        <end position="23"/>
    </location>
</feature>
<proteinExistence type="predicted"/>
<gene>
    <name evidence="2" type="ORF">CPB84DRAFT_888453</name>
</gene>
<name>A0A9P5TP15_GYMJU</name>
<keyword evidence="3" id="KW-1185">Reference proteome</keyword>
<comment type="caution">
    <text evidence="2">The sequence shown here is derived from an EMBL/GenBank/DDBJ whole genome shotgun (WGS) entry which is preliminary data.</text>
</comment>
<accession>A0A9P5TP15</accession>
<dbReference type="EMBL" id="JADNYJ010000038">
    <property type="protein sequence ID" value="KAF8902035.1"/>
    <property type="molecule type" value="Genomic_DNA"/>
</dbReference>